<keyword evidence="7" id="KW-1185">Reference proteome</keyword>
<dbReference type="RefSeq" id="WP_167230415.1">
    <property type="nucleotide sequence ID" value="NZ_JAAQPH010000028.1"/>
</dbReference>
<dbReference type="Proteomes" id="UP000761264">
    <property type="component" value="Unassembled WGS sequence"/>
</dbReference>
<name>A0A967KGA0_9PROT</name>
<keyword evidence="2 4" id="KW-0238">DNA-binding</keyword>
<dbReference type="FunFam" id="1.10.10.60:FF:000141">
    <property type="entry name" value="TetR family transcriptional regulator"/>
    <property type="match status" value="1"/>
</dbReference>
<feature type="DNA-binding region" description="H-T-H motif" evidence="4">
    <location>
        <begin position="26"/>
        <end position="45"/>
    </location>
</feature>
<dbReference type="PRINTS" id="PR00455">
    <property type="entry name" value="HTHTETR"/>
</dbReference>
<evidence type="ECO:0000256" key="4">
    <source>
        <dbReference type="PROSITE-ProRule" id="PRU00335"/>
    </source>
</evidence>
<sequence length="192" mass="21178">MPASRREHLLDTAIDLFSEQGYRATGIDTILAKAGVAKMTLYNHFKSKDELILAALRRVDERTRAHFAEEISRRGATPEDRLRAVFDDLERWFADPAFNGCLFIKAAADYPDARDPIHALAAEHKRLIRQFLEGLAREAAARDPAGLAQQLQLLFDGATVQAQVCGGTEAALQARTAAETLIQAAIRPLPQS</sequence>
<comment type="caution">
    <text evidence="6">The sequence shown here is derived from an EMBL/GenBank/DDBJ whole genome shotgun (WGS) entry which is preliminary data.</text>
</comment>
<organism evidence="6 7">
    <name type="scientific">Pelagibius litoralis</name>
    <dbReference type="NCBI Taxonomy" id="374515"/>
    <lineage>
        <taxon>Bacteria</taxon>
        <taxon>Pseudomonadati</taxon>
        <taxon>Pseudomonadota</taxon>
        <taxon>Alphaproteobacteria</taxon>
        <taxon>Rhodospirillales</taxon>
        <taxon>Rhodovibrionaceae</taxon>
        <taxon>Pelagibius</taxon>
    </lineage>
</organism>
<dbReference type="EMBL" id="JAAQPH010000028">
    <property type="protein sequence ID" value="NIA71955.1"/>
    <property type="molecule type" value="Genomic_DNA"/>
</dbReference>
<keyword evidence="3" id="KW-0804">Transcription</keyword>
<accession>A0A967KGA0</accession>
<dbReference type="GO" id="GO:0003677">
    <property type="term" value="F:DNA binding"/>
    <property type="evidence" value="ECO:0007669"/>
    <property type="project" value="UniProtKB-UniRule"/>
</dbReference>
<evidence type="ECO:0000259" key="5">
    <source>
        <dbReference type="PROSITE" id="PS50977"/>
    </source>
</evidence>
<dbReference type="Pfam" id="PF16925">
    <property type="entry name" value="TetR_C_13"/>
    <property type="match status" value="1"/>
</dbReference>
<gene>
    <name evidence="6" type="ORF">HBA54_25475</name>
</gene>
<evidence type="ECO:0000256" key="2">
    <source>
        <dbReference type="ARBA" id="ARBA00023125"/>
    </source>
</evidence>
<evidence type="ECO:0000256" key="1">
    <source>
        <dbReference type="ARBA" id="ARBA00023015"/>
    </source>
</evidence>
<dbReference type="Gene3D" id="1.10.357.10">
    <property type="entry name" value="Tetracycline Repressor, domain 2"/>
    <property type="match status" value="1"/>
</dbReference>
<dbReference type="Pfam" id="PF00440">
    <property type="entry name" value="TetR_N"/>
    <property type="match status" value="1"/>
</dbReference>
<dbReference type="InterPro" id="IPR001647">
    <property type="entry name" value="HTH_TetR"/>
</dbReference>
<dbReference type="AlphaFoldDB" id="A0A967KGA0"/>
<dbReference type="InterPro" id="IPR011075">
    <property type="entry name" value="TetR_C"/>
</dbReference>
<evidence type="ECO:0000256" key="3">
    <source>
        <dbReference type="ARBA" id="ARBA00023163"/>
    </source>
</evidence>
<evidence type="ECO:0000313" key="7">
    <source>
        <dbReference type="Proteomes" id="UP000761264"/>
    </source>
</evidence>
<dbReference type="SUPFAM" id="SSF48498">
    <property type="entry name" value="Tetracyclin repressor-like, C-terminal domain"/>
    <property type="match status" value="1"/>
</dbReference>
<feature type="domain" description="HTH tetR-type" evidence="5">
    <location>
        <begin position="3"/>
        <end position="63"/>
    </location>
</feature>
<dbReference type="PANTHER" id="PTHR47506:SF3">
    <property type="entry name" value="HTH-TYPE TRANSCRIPTIONAL REGULATOR LMRA"/>
    <property type="match status" value="1"/>
</dbReference>
<dbReference type="InterPro" id="IPR036271">
    <property type="entry name" value="Tet_transcr_reg_TetR-rel_C_sf"/>
</dbReference>
<dbReference type="SUPFAM" id="SSF46689">
    <property type="entry name" value="Homeodomain-like"/>
    <property type="match status" value="1"/>
</dbReference>
<dbReference type="InterPro" id="IPR009057">
    <property type="entry name" value="Homeodomain-like_sf"/>
</dbReference>
<dbReference type="PANTHER" id="PTHR47506">
    <property type="entry name" value="TRANSCRIPTIONAL REGULATORY PROTEIN"/>
    <property type="match status" value="1"/>
</dbReference>
<evidence type="ECO:0000313" key="6">
    <source>
        <dbReference type="EMBL" id="NIA71955.1"/>
    </source>
</evidence>
<protein>
    <submittedName>
        <fullName evidence="6">TetR/AcrR family transcriptional regulator</fullName>
    </submittedName>
</protein>
<proteinExistence type="predicted"/>
<reference evidence="6" key="1">
    <citation type="submission" date="2020-03" db="EMBL/GenBank/DDBJ databases">
        <title>Genome of Pelagibius litoralis DSM 21314T.</title>
        <authorList>
            <person name="Wang G."/>
        </authorList>
    </citation>
    <scope>NUCLEOTIDE SEQUENCE</scope>
    <source>
        <strain evidence="6">DSM 21314</strain>
    </source>
</reference>
<keyword evidence="1" id="KW-0805">Transcription regulation</keyword>
<dbReference type="PROSITE" id="PS50977">
    <property type="entry name" value="HTH_TETR_2"/>
    <property type="match status" value="1"/>
</dbReference>